<evidence type="ECO:0000256" key="9">
    <source>
        <dbReference type="RuleBase" id="RU363032"/>
    </source>
</evidence>
<feature type="transmembrane region" description="Helical" evidence="9">
    <location>
        <begin position="92"/>
        <end position="117"/>
    </location>
</feature>
<dbReference type="GO" id="GO:0015833">
    <property type="term" value="P:peptide transport"/>
    <property type="evidence" value="ECO:0007669"/>
    <property type="project" value="UniProtKB-KW"/>
</dbReference>
<gene>
    <name evidence="11" type="ORF">JCM7686_pAMI4p095</name>
</gene>
<dbReference type="CDD" id="cd06261">
    <property type="entry name" value="TM_PBP2"/>
    <property type="match status" value="1"/>
</dbReference>
<protein>
    <submittedName>
        <fullName evidence="11">ABC-type dipeptide/oligopeptide/nickel transport systems, permease component</fullName>
    </submittedName>
</protein>
<dbReference type="AlphaFoldDB" id="S5Z003"/>
<evidence type="ECO:0000259" key="10">
    <source>
        <dbReference type="PROSITE" id="PS50928"/>
    </source>
</evidence>
<dbReference type="eggNOG" id="COG1173">
    <property type="taxonomic scope" value="Bacteria"/>
</dbReference>
<evidence type="ECO:0000256" key="2">
    <source>
        <dbReference type="ARBA" id="ARBA00022448"/>
    </source>
</evidence>
<name>S5Z003_PARAH</name>
<keyword evidence="4 9" id="KW-0812">Transmembrane</keyword>
<sequence length="304" mass="32070">MFDILVPETGRLRLPRINAALLAGVVLGGLILLAAIAAPLVAGWLGHGPNEQFRTTGLDMMGLPVGPGAEFPLGSDGFGRDVLVRTLYGTRVSLLVGVPATALALLIGTAIGLVSGWSRGWGDRLLGRFMDVVLAFPFVLTALALATLNRGPDGLPRISPELLVTIVIALFSWIYFARLVRGLVKALRSGPMVEAAQVSGARMLEIFRTEILPVVAPKLVVFWAVQLPVNIVAEATLSFLGVGIAPPTPSLGNMIAEAQRSGLYQEQVWLLLAPGLALFLTVAAANLLAAGLRSQLDPHDAQRG</sequence>
<keyword evidence="7 9" id="KW-1133">Transmembrane helix</keyword>
<dbReference type="PATRIC" id="fig|1367847.3.peg.3723"/>
<dbReference type="GO" id="GO:0015031">
    <property type="term" value="P:protein transport"/>
    <property type="evidence" value="ECO:0007669"/>
    <property type="project" value="UniProtKB-KW"/>
</dbReference>
<organism evidence="11 12">
    <name type="scientific">Paracoccus aminophilus JCM 7686</name>
    <dbReference type="NCBI Taxonomy" id="1367847"/>
    <lineage>
        <taxon>Bacteria</taxon>
        <taxon>Pseudomonadati</taxon>
        <taxon>Pseudomonadota</taxon>
        <taxon>Alphaproteobacteria</taxon>
        <taxon>Rhodobacterales</taxon>
        <taxon>Paracoccaceae</taxon>
        <taxon>Paracoccus</taxon>
    </lineage>
</organism>
<keyword evidence="2 9" id="KW-0813">Transport</keyword>
<dbReference type="SUPFAM" id="SSF161098">
    <property type="entry name" value="MetI-like"/>
    <property type="match status" value="1"/>
</dbReference>
<keyword evidence="12" id="KW-1185">Reference proteome</keyword>
<feature type="transmembrane region" description="Helical" evidence="9">
    <location>
        <begin position="129"/>
        <end position="150"/>
    </location>
</feature>
<dbReference type="Proteomes" id="UP000015480">
    <property type="component" value="Plasmid pAMI4"/>
</dbReference>
<dbReference type="PROSITE" id="PS50928">
    <property type="entry name" value="ABC_TM1"/>
    <property type="match status" value="1"/>
</dbReference>
<dbReference type="RefSeq" id="WP_020952271.1">
    <property type="nucleotide sequence ID" value="NC_022049.1"/>
</dbReference>
<keyword evidence="5" id="KW-0571">Peptide transport</keyword>
<dbReference type="Gene3D" id="1.10.3720.10">
    <property type="entry name" value="MetI-like"/>
    <property type="match status" value="1"/>
</dbReference>
<dbReference type="KEGG" id="pami:JCM7686_pAMI4p095"/>
<evidence type="ECO:0000256" key="1">
    <source>
        <dbReference type="ARBA" id="ARBA00004651"/>
    </source>
</evidence>
<evidence type="ECO:0000256" key="8">
    <source>
        <dbReference type="ARBA" id="ARBA00023136"/>
    </source>
</evidence>
<dbReference type="GO" id="GO:0055085">
    <property type="term" value="P:transmembrane transport"/>
    <property type="evidence" value="ECO:0007669"/>
    <property type="project" value="InterPro"/>
</dbReference>
<keyword evidence="3" id="KW-1003">Cell membrane</keyword>
<dbReference type="HOGENOM" id="CLU_028518_1_2_5"/>
<reference evidence="11 12" key="1">
    <citation type="journal article" date="2014" name="BMC Genomics">
        <title>Architecture and functions of a multipartite genome of the methylotrophic bacterium Paracoccus aminophilus JCM 7686, containing primary and secondary chromids.</title>
        <authorList>
            <person name="Dziewit L."/>
            <person name="Czarnecki J."/>
            <person name="Wibberg D."/>
            <person name="Radlinska M."/>
            <person name="Mrozek P."/>
            <person name="Szymczak M."/>
            <person name="Schluter A."/>
            <person name="Puhler A."/>
            <person name="Bartosik D."/>
        </authorList>
    </citation>
    <scope>NUCLEOTIDE SEQUENCE [LARGE SCALE GENOMIC DNA]</scope>
    <source>
        <strain evidence="11">JCM 7686</strain>
        <plasmid evidence="12">Plasmid pAMI4</plasmid>
    </source>
</reference>
<feature type="domain" description="ABC transmembrane type-1" evidence="10">
    <location>
        <begin position="90"/>
        <end position="289"/>
    </location>
</feature>
<feature type="transmembrane region" description="Helical" evidence="9">
    <location>
        <begin position="21"/>
        <end position="45"/>
    </location>
</feature>
<feature type="transmembrane region" description="Helical" evidence="9">
    <location>
        <begin position="162"/>
        <end position="180"/>
    </location>
</feature>
<keyword evidence="8 9" id="KW-0472">Membrane</keyword>
<dbReference type="EMBL" id="CP006652">
    <property type="protein sequence ID" value="AGT10786.1"/>
    <property type="molecule type" value="Genomic_DNA"/>
</dbReference>
<accession>S5Z003</accession>
<comment type="subcellular location">
    <subcellularLocation>
        <location evidence="1 9">Cell membrane</location>
        <topology evidence="1 9">Multi-pass membrane protein</topology>
    </subcellularLocation>
</comment>
<dbReference type="InterPro" id="IPR035906">
    <property type="entry name" value="MetI-like_sf"/>
</dbReference>
<dbReference type="PANTHER" id="PTHR43386">
    <property type="entry name" value="OLIGOPEPTIDE TRANSPORT SYSTEM PERMEASE PROTEIN APPC"/>
    <property type="match status" value="1"/>
</dbReference>
<comment type="similarity">
    <text evidence="9">Belongs to the binding-protein-dependent transport system permease family.</text>
</comment>
<keyword evidence="6" id="KW-0653">Protein transport</keyword>
<keyword evidence="11" id="KW-0614">Plasmid</keyword>
<feature type="transmembrane region" description="Helical" evidence="9">
    <location>
        <begin position="268"/>
        <end position="289"/>
    </location>
</feature>
<geneLocation type="plasmid" evidence="11 12">
    <name>pAMI4</name>
</geneLocation>
<dbReference type="Pfam" id="PF00528">
    <property type="entry name" value="BPD_transp_1"/>
    <property type="match status" value="1"/>
</dbReference>
<evidence type="ECO:0000256" key="7">
    <source>
        <dbReference type="ARBA" id="ARBA00022989"/>
    </source>
</evidence>
<evidence type="ECO:0000256" key="5">
    <source>
        <dbReference type="ARBA" id="ARBA00022856"/>
    </source>
</evidence>
<evidence type="ECO:0000256" key="3">
    <source>
        <dbReference type="ARBA" id="ARBA00022475"/>
    </source>
</evidence>
<evidence type="ECO:0000256" key="4">
    <source>
        <dbReference type="ARBA" id="ARBA00022692"/>
    </source>
</evidence>
<dbReference type="InterPro" id="IPR050366">
    <property type="entry name" value="BP-dependent_transpt_permease"/>
</dbReference>
<dbReference type="GO" id="GO:0005886">
    <property type="term" value="C:plasma membrane"/>
    <property type="evidence" value="ECO:0007669"/>
    <property type="project" value="UniProtKB-SubCell"/>
</dbReference>
<evidence type="ECO:0000313" key="12">
    <source>
        <dbReference type="Proteomes" id="UP000015480"/>
    </source>
</evidence>
<dbReference type="InterPro" id="IPR000515">
    <property type="entry name" value="MetI-like"/>
</dbReference>
<dbReference type="PANTHER" id="PTHR43386:SF1">
    <property type="entry name" value="D,D-DIPEPTIDE TRANSPORT SYSTEM PERMEASE PROTEIN DDPC-RELATED"/>
    <property type="match status" value="1"/>
</dbReference>
<evidence type="ECO:0000256" key="6">
    <source>
        <dbReference type="ARBA" id="ARBA00022927"/>
    </source>
</evidence>
<proteinExistence type="inferred from homology"/>
<evidence type="ECO:0000313" key="11">
    <source>
        <dbReference type="EMBL" id="AGT10786.1"/>
    </source>
</evidence>